<dbReference type="Proteomes" id="UP000287033">
    <property type="component" value="Unassembled WGS sequence"/>
</dbReference>
<gene>
    <name evidence="1" type="ORF">chiPu_0008065</name>
</gene>
<dbReference type="GO" id="GO:0000712">
    <property type="term" value="P:resolution of meiotic recombination intermediates"/>
    <property type="evidence" value="ECO:0007669"/>
    <property type="project" value="InterPro"/>
</dbReference>
<dbReference type="PANTHER" id="PTHR35668">
    <property type="entry name" value="PROTEIN SHORTAGE IN CHIASMATA 1 ORTHOLOG"/>
    <property type="match status" value="1"/>
</dbReference>
<keyword evidence="2" id="KW-1185">Reference proteome</keyword>
<dbReference type="InterPro" id="IPR039991">
    <property type="entry name" value="SHOC1"/>
</dbReference>
<dbReference type="OrthoDB" id="5973439at2759"/>
<evidence type="ECO:0000313" key="1">
    <source>
        <dbReference type="EMBL" id="GCC29622.1"/>
    </source>
</evidence>
<dbReference type="EMBL" id="BEZZ01000259">
    <property type="protein sequence ID" value="GCC29622.1"/>
    <property type="molecule type" value="Genomic_DNA"/>
</dbReference>
<sequence length="471" mass="53823">MSSTIDLNWIKRTLPLSEIKDLLPLTTEDIMSIDSHKIVIDDVCCEFFKNTEIETPLTPPYSSDCMEISLSTKELHTEELSPQKLNTVLSGAAKDFLEFRIWQSESFYGSVSSLRLGEPQIQKNAFQHKPVSELIELLNVSPEDLMTTPVKSLWGEYMKVTSILRDIVEQLHLGHDEVKEMLTAKLEEFSPVPMVQLEKSQRQAYYLLESTAIPVLKQLKGCAIHISAETFTTLSFDHTRFFLKHQEKVVSDSAKQGKHDEIEIQLYKHAALLHLLVTIRDLLLMCDLDTAIAYLFKTKDIYVTTLGSCLDDVWKKLRIVQYCFNEKIFHSLSLIYAALVPFVMKSEKIEVKVVLAPGITETTQVVRQIADITLLSSNQDPFTWLDRSWLSTLPTEDEKQLLDFPSLNSLVAQLMLRRSPSMEWLLSATFNELQEILPEVPGKALKERPILMVYMCYTGILISNIDEAEEE</sequence>
<dbReference type="GO" id="GO:0000794">
    <property type="term" value="C:condensed nuclear chromosome"/>
    <property type="evidence" value="ECO:0007669"/>
    <property type="project" value="InterPro"/>
</dbReference>
<dbReference type="PANTHER" id="PTHR35668:SF1">
    <property type="entry name" value="PROTEIN SHORTAGE IN CHIASMATA 1 ORTHOLOG"/>
    <property type="match status" value="1"/>
</dbReference>
<dbReference type="AlphaFoldDB" id="A0A401SGT3"/>
<evidence type="ECO:0000313" key="2">
    <source>
        <dbReference type="Proteomes" id="UP000287033"/>
    </source>
</evidence>
<organism evidence="1 2">
    <name type="scientific">Chiloscyllium punctatum</name>
    <name type="common">Brownbanded bambooshark</name>
    <name type="synonym">Hemiscyllium punctatum</name>
    <dbReference type="NCBI Taxonomy" id="137246"/>
    <lineage>
        <taxon>Eukaryota</taxon>
        <taxon>Metazoa</taxon>
        <taxon>Chordata</taxon>
        <taxon>Craniata</taxon>
        <taxon>Vertebrata</taxon>
        <taxon>Chondrichthyes</taxon>
        <taxon>Elasmobranchii</taxon>
        <taxon>Galeomorphii</taxon>
        <taxon>Galeoidea</taxon>
        <taxon>Orectolobiformes</taxon>
        <taxon>Hemiscylliidae</taxon>
        <taxon>Chiloscyllium</taxon>
    </lineage>
</organism>
<dbReference type="GO" id="GO:0003697">
    <property type="term" value="F:single-stranded DNA binding"/>
    <property type="evidence" value="ECO:0007669"/>
    <property type="project" value="TreeGrafter"/>
</dbReference>
<protein>
    <submittedName>
        <fullName evidence="1">Uncharacterized protein</fullName>
    </submittedName>
</protein>
<accession>A0A401SGT3</accession>
<proteinExistence type="predicted"/>
<reference evidence="1 2" key="1">
    <citation type="journal article" date="2018" name="Nat. Ecol. Evol.">
        <title>Shark genomes provide insights into elasmobranch evolution and the origin of vertebrates.</title>
        <authorList>
            <person name="Hara Y"/>
            <person name="Yamaguchi K"/>
            <person name="Onimaru K"/>
            <person name="Kadota M"/>
            <person name="Koyanagi M"/>
            <person name="Keeley SD"/>
            <person name="Tatsumi K"/>
            <person name="Tanaka K"/>
            <person name="Motone F"/>
            <person name="Kageyama Y"/>
            <person name="Nozu R"/>
            <person name="Adachi N"/>
            <person name="Nishimura O"/>
            <person name="Nakagawa R"/>
            <person name="Tanegashima C"/>
            <person name="Kiyatake I"/>
            <person name="Matsumoto R"/>
            <person name="Murakumo K"/>
            <person name="Nishida K"/>
            <person name="Terakita A"/>
            <person name="Kuratani S"/>
            <person name="Sato K"/>
            <person name="Hyodo S Kuraku.S."/>
        </authorList>
    </citation>
    <scope>NUCLEOTIDE SEQUENCE [LARGE SCALE GENOMIC DNA]</scope>
</reference>
<name>A0A401SGT3_CHIPU</name>
<dbReference type="STRING" id="137246.A0A401SGT3"/>
<comment type="caution">
    <text evidence="1">The sequence shown here is derived from an EMBL/GenBank/DDBJ whole genome shotgun (WGS) entry which is preliminary data.</text>
</comment>
<dbReference type="Pfam" id="PF17825">
    <property type="entry name" value="DUF5587"/>
    <property type="match status" value="2"/>
</dbReference>
<dbReference type="GO" id="GO:0016887">
    <property type="term" value="F:ATP hydrolysis activity"/>
    <property type="evidence" value="ECO:0007669"/>
    <property type="project" value="InterPro"/>
</dbReference>